<keyword evidence="3" id="KW-1185">Reference proteome</keyword>
<sequence length="168" mass="19618">SKAEQYINNIRQKILSYETNYTSLNSLILEIECEDYIKHDKFFPKRQIAKKHRINTLEYELDLYEREPLENFENESNEIETNMKNSGLHSWKLLSNRFPILSQIACDFLSIQPSSVASERAFSHAGFTVTKDRANLNENTVSSTILMHSWLKESQKKSSLLENLPETK</sequence>
<name>A0A9N9N7L2_9GLOM</name>
<dbReference type="SUPFAM" id="SSF53098">
    <property type="entry name" value="Ribonuclease H-like"/>
    <property type="match status" value="1"/>
</dbReference>
<protein>
    <submittedName>
        <fullName evidence="2">15499_t:CDS:1</fullName>
    </submittedName>
</protein>
<accession>A0A9N9N7L2</accession>
<dbReference type="PANTHER" id="PTHR23272">
    <property type="entry name" value="BED FINGER-RELATED"/>
    <property type="match status" value="1"/>
</dbReference>
<organism evidence="2 3">
    <name type="scientific">Cetraspora pellucida</name>
    <dbReference type="NCBI Taxonomy" id="1433469"/>
    <lineage>
        <taxon>Eukaryota</taxon>
        <taxon>Fungi</taxon>
        <taxon>Fungi incertae sedis</taxon>
        <taxon>Mucoromycota</taxon>
        <taxon>Glomeromycotina</taxon>
        <taxon>Glomeromycetes</taxon>
        <taxon>Diversisporales</taxon>
        <taxon>Gigasporaceae</taxon>
        <taxon>Cetraspora</taxon>
    </lineage>
</organism>
<feature type="non-terminal residue" evidence="2">
    <location>
        <position position="1"/>
    </location>
</feature>
<dbReference type="PANTHER" id="PTHR23272:SF21">
    <property type="entry name" value="BED ZINC FINGER AND HAT DIMERIZATION DOMAIN-CONTAINING PROTEIN"/>
    <property type="match status" value="1"/>
</dbReference>
<dbReference type="InterPro" id="IPR012337">
    <property type="entry name" value="RNaseH-like_sf"/>
</dbReference>
<feature type="domain" description="HAT C-terminal dimerisation" evidence="1">
    <location>
        <begin position="74"/>
        <end position="151"/>
    </location>
</feature>
<dbReference type="Proteomes" id="UP000789759">
    <property type="component" value="Unassembled WGS sequence"/>
</dbReference>
<evidence type="ECO:0000259" key="1">
    <source>
        <dbReference type="Pfam" id="PF05699"/>
    </source>
</evidence>
<evidence type="ECO:0000313" key="2">
    <source>
        <dbReference type="EMBL" id="CAG8708145.1"/>
    </source>
</evidence>
<dbReference type="GO" id="GO:0046983">
    <property type="term" value="F:protein dimerization activity"/>
    <property type="evidence" value="ECO:0007669"/>
    <property type="project" value="InterPro"/>
</dbReference>
<dbReference type="AlphaFoldDB" id="A0A9N9N7L2"/>
<proteinExistence type="predicted"/>
<dbReference type="EMBL" id="CAJVQA010011528">
    <property type="protein sequence ID" value="CAG8708145.1"/>
    <property type="molecule type" value="Genomic_DNA"/>
</dbReference>
<dbReference type="Pfam" id="PF05699">
    <property type="entry name" value="Dimer_Tnp_hAT"/>
    <property type="match status" value="1"/>
</dbReference>
<comment type="caution">
    <text evidence="2">The sequence shown here is derived from an EMBL/GenBank/DDBJ whole genome shotgun (WGS) entry which is preliminary data.</text>
</comment>
<dbReference type="InterPro" id="IPR008906">
    <property type="entry name" value="HATC_C_dom"/>
</dbReference>
<dbReference type="OrthoDB" id="3062869at2759"/>
<evidence type="ECO:0000313" key="3">
    <source>
        <dbReference type="Proteomes" id="UP000789759"/>
    </source>
</evidence>
<gene>
    <name evidence="2" type="ORF">CPELLU_LOCUS12185</name>
</gene>
<reference evidence="2" key="1">
    <citation type="submission" date="2021-06" db="EMBL/GenBank/DDBJ databases">
        <authorList>
            <person name="Kallberg Y."/>
            <person name="Tangrot J."/>
            <person name="Rosling A."/>
        </authorList>
    </citation>
    <scope>NUCLEOTIDE SEQUENCE</scope>
    <source>
        <strain evidence="2">FL966</strain>
    </source>
</reference>